<keyword evidence="8" id="KW-0833">Ubl conjugation pathway</keyword>
<evidence type="ECO:0000256" key="9">
    <source>
        <dbReference type="ARBA" id="ARBA00022833"/>
    </source>
</evidence>
<organism evidence="12">
    <name type="scientific">Photinus pyralis</name>
    <name type="common">Common eastern firefly</name>
    <name type="synonym">Lampyris pyralis</name>
    <dbReference type="NCBI Taxonomy" id="7054"/>
    <lineage>
        <taxon>Eukaryota</taxon>
        <taxon>Metazoa</taxon>
        <taxon>Ecdysozoa</taxon>
        <taxon>Arthropoda</taxon>
        <taxon>Hexapoda</taxon>
        <taxon>Insecta</taxon>
        <taxon>Pterygota</taxon>
        <taxon>Neoptera</taxon>
        <taxon>Endopterygota</taxon>
        <taxon>Coleoptera</taxon>
        <taxon>Polyphaga</taxon>
        <taxon>Elateriformia</taxon>
        <taxon>Elateroidea</taxon>
        <taxon>Lampyridae</taxon>
        <taxon>Lampyrinae</taxon>
        <taxon>Photinus</taxon>
    </lineage>
</organism>
<reference evidence="12" key="1">
    <citation type="journal article" date="2016" name="Sci. Rep.">
        <title>Molecular characterization of firefly nuptial gifts: a multi-omics approach sheds light on postcopulatory sexual selection.</title>
        <authorList>
            <person name="Al-Wathiqui N."/>
            <person name="Fallon T.R."/>
            <person name="South A."/>
            <person name="Weng J.K."/>
            <person name="Lewis S.M."/>
        </authorList>
    </citation>
    <scope>NUCLEOTIDE SEQUENCE</scope>
</reference>
<evidence type="ECO:0000256" key="5">
    <source>
        <dbReference type="ARBA" id="ARBA00022679"/>
    </source>
</evidence>
<dbReference type="InterPro" id="IPR013083">
    <property type="entry name" value="Znf_RING/FYVE/PHD"/>
</dbReference>
<keyword evidence="7 10" id="KW-0863">Zinc-finger</keyword>
<evidence type="ECO:0000256" key="3">
    <source>
        <dbReference type="ARBA" id="ARBA00009119"/>
    </source>
</evidence>
<evidence type="ECO:0000256" key="4">
    <source>
        <dbReference type="ARBA" id="ARBA00012483"/>
    </source>
</evidence>
<dbReference type="AlphaFoldDB" id="A0A1Y1LJA2"/>
<keyword evidence="6" id="KW-0479">Metal-binding</keyword>
<evidence type="ECO:0000256" key="10">
    <source>
        <dbReference type="PROSITE-ProRule" id="PRU00455"/>
    </source>
</evidence>
<dbReference type="PANTHER" id="PTHR45877:SF2">
    <property type="entry name" value="E3 UBIQUITIN-PROTEIN LIGASE SINA-RELATED"/>
    <property type="match status" value="1"/>
</dbReference>
<proteinExistence type="inferred from homology"/>
<dbReference type="GO" id="GO:0043161">
    <property type="term" value="P:proteasome-mediated ubiquitin-dependent protein catabolic process"/>
    <property type="evidence" value="ECO:0007669"/>
    <property type="project" value="TreeGrafter"/>
</dbReference>
<dbReference type="FunFam" id="3.30.40.10:FF:000041">
    <property type="entry name" value="E3 ubiquitin-protein ligase SINAT3"/>
    <property type="match status" value="1"/>
</dbReference>
<evidence type="ECO:0000256" key="8">
    <source>
        <dbReference type="ARBA" id="ARBA00022786"/>
    </source>
</evidence>
<dbReference type="GO" id="GO:0008270">
    <property type="term" value="F:zinc ion binding"/>
    <property type="evidence" value="ECO:0007669"/>
    <property type="project" value="UniProtKB-KW"/>
</dbReference>
<keyword evidence="5" id="KW-0808">Transferase</keyword>
<evidence type="ECO:0000256" key="7">
    <source>
        <dbReference type="ARBA" id="ARBA00022771"/>
    </source>
</evidence>
<comment type="pathway">
    <text evidence="2">Protein modification; protein ubiquitination.</text>
</comment>
<evidence type="ECO:0000256" key="6">
    <source>
        <dbReference type="ARBA" id="ARBA00022723"/>
    </source>
</evidence>
<dbReference type="GO" id="GO:0016567">
    <property type="term" value="P:protein ubiquitination"/>
    <property type="evidence" value="ECO:0007669"/>
    <property type="project" value="UniProtKB-UniPathway"/>
</dbReference>
<dbReference type="GO" id="GO:0005737">
    <property type="term" value="C:cytoplasm"/>
    <property type="evidence" value="ECO:0007669"/>
    <property type="project" value="TreeGrafter"/>
</dbReference>
<dbReference type="SUPFAM" id="SSF49599">
    <property type="entry name" value="TRAF domain-like"/>
    <property type="match status" value="1"/>
</dbReference>
<evidence type="ECO:0000256" key="1">
    <source>
        <dbReference type="ARBA" id="ARBA00000900"/>
    </source>
</evidence>
<comment type="catalytic activity">
    <reaction evidence="1">
        <text>S-ubiquitinyl-[E2 ubiquitin-conjugating enzyme]-L-cysteine + [acceptor protein]-L-lysine = [E2 ubiquitin-conjugating enzyme]-L-cysteine + N(6)-ubiquitinyl-[acceptor protein]-L-lysine.</text>
        <dbReference type="EC" id="2.3.2.27"/>
    </reaction>
</comment>
<dbReference type="GO" id="GO:0061630">
    <property type="term" value="F:ubiquitin protein ligase activity"/>
    <property type="evidence" value="ECO:0007669"/>
    <property type="project" value="UniProtKB-EC"/>
</dbReference>
<dbReference type="InterPro" id="IPR004162">
    <property type="entry name" value="SINA-like_animal"/>
</dbReference>
<keyword evidence="9" id="KW-0862">Zinc</keyword>
<dbReference type="PANTHER" id="PTHR45877">
    <property type="entry name" value="E3 UBIQUITIN-PROTEIN LIGASE SIAH2"/>
    <property type="match status" value="1"/>
</dbReference>
<evidence type="ECO:0000259" key="11">
    <source>
        <dbReference type="PROSITE" id="PS51081"/>
    </source>
</evidence>
<name>A0A1Y1LJA2_PHOPY</name>
<dbReference type="GO" id="GO:0031624">
    <property type="term" value="F:ubiquitin conjugating enzyme binding"/>
    <property type="evidence" value="ECO:0007669"/>
    <property type="project" value="TreeGrafter"/>
</dbReference>
<dbReference type="EMBL" id="GEZM01055855">
    <property type="protein sequence ID" value="JAV72908.1"/>
    <property type="molecule type" value="Transcribed_RNA"/>
</dbReference>
<dbReference type="Pfam" id="PF21361">
    <property type="entry name" value="Sina_ZnF"/>
    <property type="match status" value="1"/>
</dbReference>
<feature type="domain" description="SIAH-type" evidence="11">
    <location>
        <begin position="71"/>
        <end position="132"/>
    </location>
</feature>
<dbReference type="PROSITE" id="PS51081">
    <property type="entry name" value="ZF_SIAH"/>
    <property type="match status" value="1"/>
</dbReference>
<comment type="similarity">
    <text evidence="3">Belongs to the SINA (Seven in absentia) family.</text>
</comment>
<accession>A0A1Y1LJA2</accession>
<dbReference type="EC" id="2.3.2.27" evidence="4"/>
<dbReference type="InterPro" id="IPR013010">
    <property type="entry name" value="Znf_SIAH"/>
</dbReference>
<dbReference type="Gene3D" id="3.30.40.10">
    <property type="entry name" value="Zinc/RING finger domain, C3HC4 (zinc finger)"/>
    <property type="match status" value="1"/>
</dbReference>
<evidence type="ECO:0000256" key="2">
    <source>
        <dbReference type="ARBA" id="ARBA00004906"/>
    </source>
</evidence>
<sequence>MDRGQSNNATETSDLNDTLTSLPIYSCRICNNFLYPPIRLVSKTGQVCGTCKIPDGTVAIHDTALETILWNLIFPCPNATKGCKERLVYYDVATHILTCLHRDYQCPFSFVTDCIWQGGRSDILEHANVQHPEGVISA</sequence>
<evidence type="ECO:0000313" key="12">
    <source>
        <dbReference type="EMBL" id="JAV72908.1"/>
    </source>
</evidence>
<protein>
    <recommendedName>
        <fullName evidence="4">RING-type E3 ubiquitin transferase</fullName>
        <ecNumber evidence="4">2.3.2.27</ecNumber>
    </recommendedName>
</protein>
<dbReference type="UniPathway" id="UPA00143"/>